<name>X0ZP18_9ZZZZ</name>
<sequence>MGGTAKENLDLLEQKIKFTLRPLINTINTSGMNRERKSQLDTLLLEISDLQHNLETHFEQEGSTEDKIRLTSLVDYLYSVIKGASVKVQLPERREYPRSDIQVDVQSTDETSQAKSIQILNLSMGGMRLHSLSELKVGSVFKTKLNSSRHGVLLLRGEVLWSRPKENGEGYIVGVHFLSMDGEEEKTLGNFLEEWSS</sequence>
<proteinExistence type="predicted"/>
<dbReference type="SUPFAM" id="SSF141371">
    <property type="entry name" value="PilZ domain-like"/>
    <property type="match status" value="1"/>
</dbReference>
<organism evidence="2">
    <name type="scientific">marine sediment metagenome</name>
    <dbReference type="NCBI Taxonomy" id="412755"/>
    <lineage>
        <taxon>unclassified sequences</taxon>
        <taxon>metagenomes</taxon>
        <taxon>ecological metagenomes</taxon>
    </lineage>
</organism>
<dbReference type="InterPro" id="IPR009875">
    <property type="entry name" value="PilZ_domain"/>
</dbReference>
<evidence type="ECO:0000313" key="2">
    <source>
        <dbReference type="EMBL" id="GAG59812.1"/>
    </source>
</evidence>
<dbReference type="Pfam" id="PF07238">
    <property type="entry name" value="PilZ"/>
    <property type="match status" value="1"/>
</dbReference>
<dbReference type="AlphaFoldDB" id="X0ZP18"/>
<accession>X0ZP18</accession>
<protein>
    <recommendedName>
        <fullName evidence="1">PilZ domain-containing protein</fullName>
    </recommendedName>
</protein>
<dbReference type="Gene3D" id="2.40.10.220">
    <property type="entry name" value="predicted glycosyltransferase like domains"/>
    <property type="match status" value="1"/>
</dbReference>
<reference evidence="2" key="1">
    <citation type="journal article" date="2014" name="Front. Microbiol.">
        <title>High frequency of phylogenetically diverse reductive dehalogenase-homologous genes in deep subseafloor sedimentary metagenomes.</title>
        <authorList>
            <person name="Kawai M."/>
            <person name="Futagami T."/>
            <person name="Toyoda A."/>
            <person name="Takaki Y."/>
            <person name="Nishi S."/>
            <person name="Hori S."/>
            <person name="Arai W."/>
            <person name="Tsubouchi T."/>
            <person name="Morono Y."/>
            <person name="Uchiyama I."/>
            <person name="Ito T."/>
            <person name="Fujiyama A."/>
            <person name="Inagaki F."/>
            <person name="Takami H."/>
        </authorList>
    </citation>
    <scope>NUCLEOTIDE SEQUENCE</scope>
    <source>
        <strain evidence="2">Expedition CK06-06</strain>
    </source>
</reference>
<feature type="domain" description="PilZ" evidence="1">
    <location>
        <begin position="92"/>
        <end position="193"/>
    </location>
</feature>
<evidence type="ECO:0000259" key="1">
    <source>
        <dbReference type="Pfam" id="PF07238"/>
    </source>
</evidence>
<dbReference type="GO" id="GO:0035438">
    <property type="term" value="F:cyclic-di-GMP binding"/>
    <property type="evidence" value="ECO:0007669"/>
    <property type="project" value="InterPro"/>
</dbReference>
<gene>
    <name evidence="2" type="ORF">S01H4_12021</name>
</gene>
<comment type="caution">
    <text evidence="2">The sequence shown here is derived from an EMBL/GenBank/DDBJ whole genome shotgun (WGS) entry which is preliminary data.</text>
</comment>
<dbReference type="EMBL" id="BART01005016">
    <property type="protein sequence ID" value="GAG59812.1"/>
    <property type="molecule type" value="Genomic_DNA"/>
</dbReference>